<evidence type="ECO:0000259" key="1">
    <source>
        <dbReference type="Pfam" id="PF01693"/>
    </source>
</evidence>
<dbReference type="InterPro" id="IPR009027">
    <property type="entry name" value="Ribosomal_bL9/RNase_H1_N"/>
</dbReference>
<keyword evidence="3" id="KW-1185">Reference proteome</keyword>
<dbReference type="InterPro" id="IPR037056">
    <property type="entry name" value="RNase_H1_N_sf"/>
</dbReference>
<name>A0ABU6XFV2_9FABA</name>
<dbReference type="Gene3D" id="3.40.970.10">
    <property type="entry name" value="Ribonuclease H1, N-terminal domain"/>
    <property type="match status" value="1"/>
</dbReference>
<evidence type="ECO:0000313" key="2">
    <source>
        <dbReference type="EMBL" id="MED6196954.1"/>
    </source>
</evidence>
<organism evidence="2 3">
    <name type="scientific">Stylosanthes scabra</name>
    <dbReference type="NCBI Taxonomy" id="79078"/>
    <lineage>
        <taxon>Eukaryota</taxon>
        <taxon>Viridiplantae</taxon>
        <taxon>Streptophyta</taxon>
        <taxon>Embryophyta</taxon>
        <taxon>Tracheophyta</taxon>
        <taxon>Spermatophyta</taxon>
        <taxon>Magnoliopsida</taxon>
        <taxon>eudicotyledons</taxon>
        <taxon>Gunneridae</taxon>
        <taxon>Pentapetalae</taxon>
        <taxon>rosids</taxon>
        <taxon>fabids</taxon>
        <taxon>Fabales</taxon>
        <taxon>Fabaceae</taxon>
        <taxon>Papilionoideae</taxon>
        <taxon>50 kb inversion clade</taxon>
        <taxon>dalbergioids sensu lato</taxon>
        <taxon>Dalbergieae</taxon>
        <taxon>Pterocarpus clade</taxon>
        <taxon>Stylosanthes</taxon>
    </lineage>
</organism>
<sequence>MDNGTSKYYAMRKGRRIGIYTSWVVSNRQVNGYSNCQHRSFATYENAIPYMERGDKAFDGGEDEQPLMVRPIAAATTGGGDRALGVTWPVFKLEMLGAVQVSLGGKIATRLRFQKLGAGMVRLLLRTAESGHALQIDSPPTQVAQGVAGVLYKRFAKARSRGFSFQVLGFGFTTTTNENIMEDAIIGQQRQQFLQIMALLKEVEVVAITTLIIKTTLQQFMVVLLVVSPQPLVSNSSNQKPATDNDDKRWAL</sequence>
<proteinExistence type="predicted"/>
<dbReference type="InterPro" id="IPR011320">
    <property type="entry name" value="RNase_H1_N"/>
</dbReference>
<comment type="caution">
    <text evidence="2">The sequence shown here is derived from an EMBL/GenBank/DDBJ whole genome shotgun (WGS) entry which is preliminary data.</text>
</comment>
<dbReference type="EMBL" id="JASCZI010211824">
    <property type="protein sequence ID" value="MED6196954.1"/>
    <property type="molecule type" value="Genomic_DNA"/>
</dbReference>
<reference evidence="2 3" key="1">
    <citation type="journal article" date="2023" name="Plants (Basel)">
        <title>Bridging the Gap: Combining Genomics and Transcriptomics Approaches to Understand Stylosanthes scabra, an Orphan Legume from the Brazilian Caatinga.</title>
        <authorList>
            <person name="Ferreira-Neto J.R.C."/>
            <person name="da Silva M.D."/>
            <person name="Binneck E."/>
            <person name="de Melo N.F."/>
            <person name="da Silva R.H."/>
            <person name="de Melo A.L.T.M."/>
            <person name="Pandolfi V."/>
            <person name="Bustamante F.O."/>
            <person name="Brasileiro-Vidal A.C."/>
            <person name="Benko-Iseppon A.M."/>
        </authorList>
    </citation>
    <scope>NUCLEOTIDE SEQUENCE [LARGE SCALE GENOMIC DNA]</scope>
    <source>
        <tissue evidence="2">Leaves</tissue>
    </source>
</reference>
<dbReference type="Proteomes" id="UP001341840">
    <property type="component" value="Unassembled WGS sequence"/>
</dbReference>
<evidence type="ECO:0000313" key="3">
    <source>
        <dbReference type="Proteomes" id="UP001341840"/>
    </source>
</evidence>
<protein>
    <recommendedName>
        <fullName evidence="1">Ribonuclease H1 N-terminal domain-containing protein</fullName>
    </recommendedName>
</protein>
<accession>A0ABU6XFV2</accession>
<dbReference type="SUPFAM" id="SSF55658">
    <property type="entry name" value="L9 N-domain-like"/>
    <property type="match status" value="1"/>
</dbReference>
<dbReference type="Pfam" id="PF01693">
    <property type="entry name" value="Cauli_VI"/>
    <property type="match status" value="1"/>
</dbReference>
<gene>
    <name evidence="2" type="ORF">PIB30_052142</name>
</gene>
<feature type="domain" description="Ribonuclease H1 N-terminal" evidence="1">
    <location>
        <begin position="7"/>
        <end position="47"/>
    </location>
</feature>